<dbReference type="PROSITE" id="PS51000">
    <property type="entry name" value="HTH_DEOR_2"/>
    <property type="match status" value="1"/>
</dbReference>
<evidence type="ECO:0000313" key="5">
    <source>
        <dbReference type="EMBL" id="MBO1306659.1"/>
    </source>
</evidence>
<dbReference type="SUPFAM" id="SSF46785">
    <property type="entry name" value="Winged helix' DNA-binding domain"/>
    <property type="match status" value="1"/>
</dbReference>
<name>A0ABS3LAJ9_9ENTE</name>
<feature type="domain" description="HTH deoR-type" evidence="4">
    <location>
        <begin position="8"/>
        <end position="63"/>
    </location>
</feature>
<dbReference type="RefSeq" id="WP_207673588.1">
    <property type="nucleotide sequence ID" value="NZ_JAFREM010000017.1"/>
</dbReference>
<dbReference type="Proteomes" id="UP000664601">
    <property type="component" value="Unassembled WGS sequence"/>
</dbReference>
<dbReference type="Pfam" id="PF08220">
    <property type="entry name" value="HTH_DeoR"/>
    <property type="match status" value="1"/>
</dbReference>
<evidence type="ECO:0000259" key="4">
    <source>
        <dbReference type="PROSITE" id="PS51000"/>
    </source>
</evidence>
<evidence type="ECO:0000256" key="2">
    <source>
        <dbReference type="ARBA" id="ARBA00023125"/>
    </source>
</evidence>
<keyword evidence="1" id="KW-0805">Transcription regulation</keyword>
<dbReference type="InterPro" id="IPR001034">
    <property type="entry name" value="DeoR_HTH"/>
</dbReference>
<dbReference type="InterPro" id="IPR018356">
    <property type="entry name" value="Tscrpt_reg_HTH_DeoR_CS"/>
</dbReference>
<dbReference type="InterPro" id="IPR050313">
    <property type="entry name" value="Carb_Metab_HTH_regulators"/>
</dbReference>
<dbReference type="EMBL" id="JAFREM010000017">
    <property type="protein sequence ID" value="MBO1306659.1"/>
    <property type="molecule type" value="Genomic_DNA"/>
</dbReference>
<evidence type="ECO:0000313" key="6">
    <source>
        <dbReference type="Proteomes" id="UP000664601"/>
    </source>
</evidence>
<dbReference type="PROSITE" id="PS00894">
    <property type="entry name" value="HTH_DEOR_1"/>
    <property type="match status" value="1"/>
</dbReference>
<reference evidence="5 6" key="1">
    <citation type="submission" date="2021-03" db="EMBL/GenBank/DDBJ databases">
        <title>Enterococcal diversity collection.</title>
        <authorList>
            <person name="Gilmore M.S."/>
            <person name="Schwartzman J."/>
            <person name="Van Tyne D."/>
            <person name="Martin M."/>
            <person name="Earl A.M."/>
            <person name="Manson A.L."/>
            <person name="Straub T."/>
            <person name="Salamzade R."/>
            <person name="Saavedra J."/>
            <person name="Lebreton F."/>
            <person name="Prichula J."/>
            <person name="Schaufler K."/>
            <person name="Gaca A."/>
            <person name="Sgardioli B."/>
            <person name="Wagenaar J."/>
            <person name="Strong T."/>
        </authorList>
    </citation>
    <scope>NUCLEOTIDE SEQUENCE [LARGE SCALE GENOMIC DNA]</scope>
    <source>
        <strain evidence="5 6">669A</strain>
    </source>
</reference>
<keyword evidence="6" id="KW-1185">Reference proteome</keyword>
<dbReference type="PANTHER" id="PTHR30363">
    <property type="entry name" value="HTH-TYPE TRANSCRIPTIONAL REGULATOR SRLR-RELATED"/>
    <property type="match status" value="1"/>
</dbReference>
<dbReference type="InterPro" id="IPR036390">
    <property type="entry name" value="WH_DNA-bd_sf"/>
</dbReference>
<dbReference type="InterPro" id="IPR037171">
    <property type="entry name" value="NagB/RpiA_transferase-like"/>
</dbReference>
<gene>
    <name evidence="5" type="ORF">JZO70_10830</name>
</gene>
<accession>A0ABS3LAJ9</accession>
<sequence>MKNSIAAIDRRHADILDVLKEKQHLTTQELAEALNVSLSTIRRDLHLLEEKNDIVRKYGYCTLNYADSEEVDPSGSEHLKKAIAREAGQFVHDCDTLFINASSTALKTVNYMHAEHVTIVTNNLEINHLPQNANYNYLLTGGEMRFPKEALVGDIALNTIATINADTCIMGCSGVSLESGVTTEIINEGKINALMLDHTLKRKVLVADHRKIGVTSKCKVADISVFDYLITDQYASAETLKEIRKLGVKVIQVD</sequence>
<dbReference type="SMART" id="SM01134">
    <property type="entry name" value="DeoRC"/>
    <property type="match status" value="1"/>
</dbReference>
<keyword evidence="3" id="KW-0804">Transcription</keyword>
<dbReference type="Pfam" id="PF00455">
    <property type="entry name" value="DeoRC"/>
    <property type="match status" value="1"/>
</dbReference>
<proteinExistence type="predicted"/>
<organism evidence="5 6">
    <name type="scientific">Candidatus Enterococcus moelleringii</name>
    <dbReference type="NCBI Taxonomy" id="2815325"/>
    <lineage>
        <taxon>Bacteria</taxon>
        <taxon>Bacillati</taxon>
        <taxon>Bacillota</taxon>
        <taxon>Bacilli</taxon>
        <taxon>Lactobacillales</taxon>
        <taxon>Enterococcaceae</taxon>
        <taxon>Enterococcus</taxon>
    </lineage>
</organism>
<dbReference type="InterPro" id="IPR036388">
    <property type="entry name" value="WH-like_DNA-bd_sf"/>
</dbReference>
<dbReference type="SMART" id="SM00420">
    <property type="entry name" value="HTH_DEOR"/>
    <property type="match status" value="1"/>
</dbReference>
<dbReference type="Gene3D" id="3.40.50.1360">
    <property type="match status" value="1"/>
</dbReference>
<dbReference type="Gene3D" id="1.10.10.10">
    <property type="entry name" value="Winged helix-like DNA-binding domain superfamily/Winged helix DNA-binding domain"/>
    <property type="match status" value="1"/>
</dbReference>
<evidence type="ECO:0000256" key="1">
    <source>
        <dbReference type="ARBA" id="ARBA00023015"/>
    </source>
</evidence>
<keyword evidence="2" id="KW-0238">DNA-binding</keyword>
<dbReference type="PANTHER" id="PTHR30363:SF46">
    <property type="entry name" value="LYSR FAMILY TRANSCRIPTIONAL REGULATOR"/>
    <property type="match status" value="1"/>
</dbReference>
<evidence type="ECO:0000256" key="3">
    <source>
        <dbReference type="ARBA" id="ARBA00023163"/>
    </source>
</evidence>
<dbReference type="InterPro" id="IPR014036">
    <property type="entry name" value="DeoR-like_C"/>
</dbReference>
<dbReference type="PRINTS" id="PR00037">
    <property type="entry name" value="HTHLACR"/>
</dbReference>
<dbReference type="SUPFAM" id="SSF100950">
    <property type="entry name" value="NagB/RpiA/CoA transferase-like"/>
    <property type="match status" value="1"/>
</dbReference>
<comment type="caution">
    <text evidence="5">The sequence shown here is derived from an EMBL/GenBank/DDBJ whole genome shotgun (WGS) entry which is preliminary data.</text>
</comment>
<protein>
    <submittedName>
        <fullName evidence="5">DeoR/GlpR transcriptional regulator</fullName>
    </submittedName>
</protein>